<evidence type="ECO:0000313" key="14">
    <source>
        <dbReference type="EMBL" id="EQD45284.1"/>
    </source>
</evidence>
<comment type="cofactor">
    <cofactor evidence="1">
        <name>Mg(2+)</name>
        <dbReference type="ChEBI" id="CHEBI:18420"/>
    </cofactor>
</comment>
<dbReference type="GO" id="GO:0005737">
    <property type="term" value="C:cytoplasm"/>
    <property type="evidence" value="ECO:0007669"/>
    <property type="project" value="UniProtKB-SubCell"/>
</dbReference>
<evidence type="ECO:0000256" key="5">
    <source>
        <dbReference type="ARBA" id="ARBA00022598"/>
    </source>
</evidence>
<keyword evidence="10" id="KW-0694">RNA-binding</keyword>
<dbReference type="FunFam" id="3.30.70.380:FF:000001">
    <property type="entry name" value="Phenylalanine--tRNA ligase beta subunit"/>
    <property type="match status" value="1"/>
</dbReference>
<dbReference type="Gene3D" id="3.30.70.380">
    <property type="entry name" value="Ferrodoxin-fold anticodon-binding domain"/>
    <property type="match status" value="1"/>
</dbReference>
<dbReference type="GO" id="GO:0005524">
    <property type="term" value="F:ATP binding"/>
    <property type="evidence" value="ECO:0007669"/>
    <property type="project" value="UniProtKB-KW"/>
</dbReference>
<evidence type="ECO:0000256" key="6">
    <source>
        <dbReference type="ARBA" id="ARBA00022723"/>
    </source>
</evidence>
<keyword evidence="5 14" id="KW-0436">Ligase</keyword>
<feature type="non-terminal residue" evidence="14">
    <location>
        <position position="131"/>
    </location>
</feature>
<gene>
    <name evidence="14" type="ORF">B1A_14871</name>
</gene>
<name>T1AX67_9ZZZZ</name>
<comment type="subcellular location">
    <subcellularLocation>
        <location evidence="2">Cytoplasm</location>
    </subcellularLocation>
</comment>
<keyword evidence="9" id="KW-0460">Magnesium</keyword>
<dbReference type="InterPro" id="IPR005121">
    <property type="entry name" value="Fdx_antiC-bd"/>
</dbReference>
<protein>
    <submittedName>
        <fullName evidence="14">Phenylalanyl-tRNA synthetase, beta subunit</fullName>
        <ecNumber evidence="14">6.1.1.20</ecNumber>
    </submittedName>
</protein>
<dbReference type="Pfam" id="PF03147">
    <property type="entry name" value="FDX-ACB"/>
    <property type="match status" value="1"/>
</dbReference>
<dbReference type="GO" id="GO:0046872">
    <property type="term" value="F:metal ion binding"/>
    <property type="evidence" value="ECO:0007669"/>
    <property type="project" value="UniProtKB-KW"/>
</dbReference>
<dbReference type="SMART" id="SM00896">
    <property type="entry name" value="FDX-ACB"/>
    <property type="match status" value="1"/>
</dbReference>
<evidence type="ECO:0000259" key="13">
    <source>
        <dbReference type="PROSITE" id="PS51447"/>
    </source>
</evidence>
<evidence type="ECO:0000256" key="3">
    <source>
        <dbReference type="ARBA" id="ARBA00022490"/>
    </source>
</evidence>
<evidence type="ECO:0000256" key="1">
    <source>
        <dbReference type="ARBA" id="ARBA00001946"/>
    </source>
</evidence>
<dbReference type="EMBL" id="AUZX01010923">
    <property type="protein sequence ID" value="EQD45284.1"/>
    <property type="molecule type" value="Genomic_DNA"/>
</dbReference>
<accession>T1AX67</accession>
<dbReference type="PROSITE" id="PS51447">
    <property type="entry name" value="FDX_ACB"/>
    <property type="match status" value="1"/>
</dbReference>
<evidence type="ECO:0000256" key="9">
    <source>
        <dbReference type="ARBA" id="ARBA00022842"/>
    </source>
</evidence>
<dbReference type="GO" id="GO:0004826">
    <property type="term" value="F:phenylalanine-tRNA ligase activity"/>
    <property type="evidence" value="ECO:0007669"/>
    <property type="project" value="UniProtKB-EC"/>
</dbReference>
<evidence type="ECO:0000256" key="4">
    <source>
        <dbReference type="ARBA" id="ARBA00022555"/>
    </source>
</evidence>
<organism evidence="14">
    <name type="scientific">mine drainage metagenome</name>
    <dbReference type="NCBI Taxonomy" id="410659"/>
    <lineage>
        <taxon>unclassified sequences</taxon>
        <taxon>metagenomes</taxon>
        <taxon>ecological metagenomes</taxon>
    </lineage>
</organism>
<keyword evidence="4" id="KW-0820">tRNA-binding</keyword>
<sequence length="131" mass="14597">MRGDHPVGWLGALHPALVRALEFVHAPILFELDWAALALDRPRYQEISRQPQVRRDIAFVVDEAVPLSRLLERVSLAASSLLRDLRVFDVYQGQGIEPGRKSIALGLIFQDFSRTLADDDVARLVAAVVAD</sequence>
<dbReference type="GO" id="GO:0006412">
    <property type="term" value="P:translation"/>
    <property type="evidence" value="ECO:0007669"/>
    <property type="project" value="UniProtKB-KW"/>
</dbReference>
<keyword evidence="11" id="KW-0648">Protein biosynthesis</keyword>
<dbReference type="AlphaFoldDB" id="T1AX67"/>
<evidence type="ECO:0000256" key="8">
    <source>
        <dbReference type="ARBA" id="ARBA00022840"/>
    </source>
</evidence>
<reference evidence="14" key="2">
    <citation type="journal article" date="2014" name="ISME J.">
        <title>Microbial stratification in low pH oxic and suboxic macroscopic growths along an acid mine drainage.</title>
        <authorList>
            <person name="Mendez-Garcia C."/>
            <person name="Mesa V."/>
            <person name="Sprenger R.R."/>
            <person name="Richter M."/>
            <person name="Diez M.S."/>
            <person name="Solano J."/>
            <person name="Bargiela R."/>
            <person name="Golyshina O.V."/>
            <person name="Manteca A."/>
            <person name="Ramos J.L."/>
            <person name="Gallego J.R."/>
            <person name="Llorente I."/>
            <person name="Martins Dos Santos V.A."/>
            <person name="Jensen O.N."/>
            <person name="Pelaez A.I."/>
            <person name="Sanchez J."/>
            <person name="Ferrer M."/>
        </authorList>
    </citation>
    <scope>NUCLEOTIDE SEQUENCE</scope>
</reference>
<dbReference type="SUPFAM" id="SSF54991">
    <property type="entry name" value="Anticodon-binding domain of PheRS"/>
    <property type="match status" value="1"/>
</dbReference>
<dbReference type="InterPro" id="IPR036690">
    <property type="entry name" value="Fdx_antiC-bd_sf"/>
</dbReference>
<keyword evidence="12 14" id="KW-0030">Aminoacyl-tRNA synthetase</keyword>
<dbReference type="GO" id="GO:0000049">
    <property type="term" value="F:tRNA binding"/>
    <property type="evidence" value="ECO:0007669"/>
    <property type="project" value="UniProtKB-KW"/>
</dbReference>
<evidence type="ECO:0000256" key="7">
    <source>
        <dbReference type="ARBA" id="ARBA00022741"/>
    </source>
</evidence>
<evidence type="ECO:0000256" key="12">
    <source>
        <dbReference type="ARBA" id="ARBA00023146"/>
    </source>
</evidence>
<evidence type="ECO:0000256" key="11">
    <source>
        <dbReference type="ARBA" id="ARBA00022917"/>
    </source>
</evidence>
<reference evidence="14" key="1">
    <citation type="submission" date="2013-08" db="EMBL/GenBank/DDBJ databases">
        <authorList>
            <person name="Mendez C."/>
            <person name="Richter M."/>
            <person name="Ferrer M."/>
            <person name="Sanchez J."/>
        </authorList>
    </citation>
    <scope>NUCLEOTIDE SEQUENCE</scope>
</reference>
<keyword evidence="6" id="KW-0479">Metal-binding</keyword>
<comment type="caution">
    <text evidence="14">The sequence shown here is derived from an EMBL/GenBank/DDBJ whole genome shotgun (WGS) entry which is preliminary data.</text>
</comment>
<evidence type="ECO:0000256" key="2">
    <source>
        <dbReference type="ARBA" id="ARBA00004496"/>
    </source>
</evidence>
<dbReference type="EC" id="6.1.1.20" evidence="14"/>
<keyword evidence="7" id="KW-0547">Nucleotide-binding</keyword>
<keyword evidence="8" id="KW-0067">ATP-binding</keyword>
<keyword evidence="3" id="KW-0963">Cytoplasm</keyword>
<proteinExistence type="predicted"/>
<evidence type="ECO:0000256" key="10">
    <source>
        <dbReference type="ARBA" id="ARBA00022884"/>
    </source>
</evidence>
<feature type="domain" description="FDX-ACB" evidence="13">
    <location>
        <begin position="48"/>
        <end position="131"/>
    </location>
</feature>